<dbReference type="GeneID" id="83062544"/>
<sequence>MPIAPELQAKIDALEDENLRNRILRVLNGPGKKRASDEAIYETIVSSYTMATEQQARLRKWTEDEVVAFAKYFKEKQPEDYVEFLRQEKQFNEIEGGFALGVRQLVKEWMPDLNRNDCSGMFSRFRDYAKSRAN</sequence>
<accession>A0AAU9AI47</accession>
<dbReference type="RefSeq" id="WP_074861690.1">
    <property type="nucleotide sequence ID" value="NZ_AP014940.1"/>
</dbReference>
<gene>
    <name evidence="1" type="ORF">LEN_0641</name>
</gene>
<organism evidence="1 2">
    <name type="scientific">Lysobacter enzymogenes</name>
    <dbReference type="NCBI Taxonomy" id="69"/>
    <lineage>
        <taxon>Bacteria</taxon>
        <taxon>Pseudomonadati</taxon>
        <taxon>Pseudomonadota</taxon>
        <taxon>Gammaproteobacteria</taxon>
        <taxon>Lysobacterales</taxon>
        <taxon>Lysobacteraceae</taxon>
        <taxon>Lysobacter</taxon>
    </lineage>
</organism>
<reference evidence="1 2" key="1">
    <citation type="journal article" date="2017" name="DNA Res.">
        <title>Complete genome sequence and expression profile of the commercial lytic enzyme producer Lysobacter enzymogenes M497-1.</title>
        <authorList>
            <person name="Takami H."/>
            <person name="Toyoda A."/>
            <person name="Uchiyama I."/>
            <person name="Itoh T."/>
            <person name="Takaki Y."/>
            <person name="Arai W."/>
            <person name="Nishi S."/>
            <person name="Kawai M."/>
            <person name="Shinya K."/>
            <person name="Ikeda H."/>
        </authorList>
    </citation>
    <scope>NUCLEOTIDE SEQUENCE [LARGE SCALE GENOMIC DNA]</scope>
    <source>
        <strain evidence="1 2">M497-1</strain>
    </source>
</reference>
<protein>
    <submittedName>
        <fullName evidence="1">Uncharacterized protein</fullName>
    </submittedName>
</protein>
<name>A0AAU9AI47_LYSEN</name>
<dbReference type="EMBL" id="AP014940">
    <property type="protein sequence ID" value="BAV96128.1"/>
    <property type="molecule type" value="Genomic_DNA"/>
</dbReference>
<evidence type="ECO:0000313" key="2">
    <source>
        <dbReference type="Proteomes" id="UP000218824"/>
    </source>
</evidence>
<dbReference type="KEGG" id="lem:LEN_0641"/>
<evidence type="ECO:0000313" key="1">
    <source>
        <dbReference type="EMBL" id="BAV96128.1"/>
    </source>
</evidence>
<dbReference type="AlphaFoldDB" id="A0AAU9AI47"/>
<proteinExistence type="predicted"/>
<dbReference type="Proteomes" id="UP000218824">
    <property type="component" value="Chromosome"/>
</dbReference>